<evidence type="ECO:0000259" key="2">
    <source>
        <dbReference type="Pfam" id="PF20155"/>
    </source>
</evidence>
<dbReference type="NCBIfam" id="TIGR02675">
    <property type="entry name" value="tape_meas_nterm"/>
    <property type="match status" value="1"/>
</dbReference>
<organism evidence="3 4">
    <name type="scientific">Pseudarcicella hirudinis</name>
    <dbReference type="NCBI Taxonomy" id="1079859"/>
    <lineage>
        <taxon>Bacteria</taxon>
        <taxon>Pseudomonadati</taxon>
        <taxon>Bacteroidota</taxon>
        <taxon>Cytophagia</taxon>
        <taxon>Cytophagales</taxon>
        <taxon>Flectobacillaceae</taxon>
        <taxon>Pseudarcicella</taxon>
    </lineage>
</organism>
<dbReference type="Proteomes" id="UP000199306">
    <property type="component" value="Unassembled WGS sequence"/>
</dbReference>
<dbReference type="InterPro" id="IPR013491">
    <property type="entry name" value="Tape_meas_N"/>
</dbReference>
<sequence>MAYSFDIGLSDLFSSPLDNLFNNYTNKTDRMVKKQASFDRAIGNTGKLVDKLNSKLQSLEVKKTIEIDDSKIKKTEQQIDKLKARLNTLPSGGGGNSNFGTPKLGGSKNPFSATLPMIGNPYLVAGTMAAAGLTYAAKLGMDRQSTLLDFEQFVGKHKAASVVANLNKYADKTSYENDDVLQAGALLSQNVSADKIEKKMAMFGDLSRGKAENLNRNIFNYAQVKGIGKLDMINAREFENNLVPILDALAKLKKVSRATLSQLISDGKVSFQDVDRALESLTEKGGKFYGLMDKQAQTTRGKLSTLWGTFKNEIATESLDNLLPKLDKLIDFGNDFLKNADPLKQAFRDIGNTFVSPFETASKILETFNVKALQAANVVDTLGNRLKQPFAPLKWMTQLFDWGGRKIDDFSPEIKAAGKAFTSIKKGFTDAKGSDRPLDIWKRSFTQIGKEYDSDKFNLIESRIHGKDQKRNDVHRQLTGDRNARLSEEKQKTESQLVSGSASAGGTGSATGGKATTINVNVSKFLETLNYTAGEGLGVEEVQRQFMDMFLRVVGSAQALAN</sequence>
<gene>
    <name evidence="3" type="ORF">SAMN04515674_101476</name>
</gene>
<feature type="compositionally biased region" description="Basic and acidic residues" evidence="1">
    <location>
        <begin position="481"/>
        <end position="493"/>
    </location>
</feature>
<feature type="region of interest" description="Disordered" evidence="1">
    <location>
        <begin position="481"/>
        <end position="513"/>
    </location>
</feature>
<evidence type="ECO:0000313" key="4">
    <source>
        <dbReference type="Proteomes" id="UP000199306"/>
    </source>
</evidence>
<dbReference type="RefSeq" id="WP_092011480.1">
    <property type="nucleotide sequence ID" value="NZ_FOXH01000001.1"/>
</dbReference>
<feature type="domain" description="Tape measure protein N-terminal" evidence="2">
    <location>
        <begin position="157"/>
        <end position="313"/>
    </location>
</feature>
<dbReference type="STRING" id="1079859.SAMN04515674_101476"/>
<dbReference type="AlphaFoldDB" id="A0A1I5MW91"/>
<evidence type="ECO:0000313" key="3">
    <source>
        <dbReference type="EMBL" id="SFP13780.1"/>
    </source>
</evidence>
<name>A0A1I5MW91_9BACT</name>
<keyword evidence="4" id="KW-1185">Reference proteome</keyword>
<evidence type="ECO:0000256" key="1">
    <source>
        <dbReference type="SAM" id="MobiDB-lite"/>
    </source>
</evidence>
<protein>
    <submittedName>
        <fullName evidence="3">Tape measure domain-containing protein</fullName>
    </submittedName>
</protein>
<accession>A0A1I5MW91</accession>
<dbReference type="Pfam" id="PF20155">
    <property type="entry name" value="TMP_3"/>
    <property type="match status" value="1"/>
</dbReference>
<reference evidence="3 4" key="1">
    <citation type="submission" date="2016-10" db="EMBL/GenBank/DDBJ databases">
        <authorList>
            <person name="de Groot N.N."/>
        </authorList>
    </citation>
    <scope>NUCLEOTIDE SEQUENCE [LARGE SCALE GENOMIC DNA]</scope>
    <source>
        <strain evidence="4">E92,LMG 26720,CCM 7988</strain>
    </source>
</reference>
<dbReference type="EMBL" id="FOXH01000001">
    <property type="protein sequence ID" value="SFP13780.1"/>
    <property type="molecule type" value="Genomic_DNA"/>
</dbReference>
<proteinExistence type="predicted"/>
<dbReference type="OrthoDB" id="900244at2"/>